<feature type="compositionally biased region" description="Polar residues" evidence="7">
    <location>
        <begin position="587"/>
        <end position="607"/>
    </location>
</feature>
<dbReference type="OrthoDB" id="3163292at2759"/>
<keyword evidence="10" id="KW-1185">Reference proteome</keyword>
<dbReference type="Pfam" id="PF00172">
    <property type="entry name" value="Zn_clus"/>
    <property type="match status" value="1"/>
</dbReference>
<evidence type="ECO:0000259" key="8">
    <source>
        <dbReference type="PROSITE" id="PS50048"/>
    </source>
</evidence>
<proteinExistence type="predicted"/>
<feature type="compositionally biased region" description="Polar residues" evidence="7">
    <location>
        <begin position="23"/>
        <end position="41"/>
    </location>
</feature>
<dbReference type="GO" id="GO:0005634">
    <property type="term" value="C:nucleus"/>
    <property type="evidence" value="ECO:0007669"/>
    <property type="project" value="UniProtKB-SubCell"/>
</dbReference>
<keyword evidence="3" id="KW-0805">Transcription regulation</keyword>
<evidence type="ECO:0000256" key="1">
    <source>
        <dbReference type="ARBA" id="ARBA00004123"/>
    </source>
</evidence>
<dbReference type="RefSeq" id="XP_025354934.1">
    <property type="nucleotide sequence ID" value="XM_025498547.1"/>
</dbReference>
<reference evidence="9 10" key="1">
    <citation type="journal article" date="2018" name="Mol. Biol. Evol.">
        <title>Broad Genomic Sampling Reveals a Smut Pathogenic Ancestry of the Fungal Clade Ustilaginomycotina.</title>
        <authorList>
            <person name="Kijpornyongpan T."/>
            <person name="Mondo S.J."/>
            <person name="Barry K."/>
            <person name="Sandor L."/>
            <person name="Lee J."/>
            <person name="Lipzen A."/>
            <person name="Pangilinan J."/>
            <person name="LaButti K."/>
            <person name="Hainaut M."/>
            <person name="Henrissat B."/>
            <person name="Grigoriev I.V."/>
            <person name="Spatafora J.W."/>
            <person name="Aime M.C."/>
        </authorList>
    </citation>
    <scope>NUCLEOTIDE SEQUENCE [LARGE SCALE GENOMIC DNA]</scope>
    <source>
        <strain evidence="9 10">MCA 3882</strain>
    </source>
</reference>
<dbReference type="GO" id="GO:0008270">
    <property type="term" value="F:zinc ion binding"/>
    <property type="evidence" value="ECO:0007669"/>
    <property type="project" value="InterPro"/>
</dbReference>
<organism evidence="9 10">
    <name type="scientific">Meira miltonrushii</name>
    <dbReference type="NCBI Taxonomy" id="1280837"/>
    <lineage>
        <taxon>Eukaryota</taxon>
        <taxon>Fungi</taxon>
        <taxon>Dikarya</taxon>
        <taxon>Basidiomycota</taxon>
        <taxon>Ustilaginomycotina</taxon>
        <taxon>Exobasidiomycetes</taxon>
        <taxon>Exobasidiales</taxon>
        <taxon>Brachybasidiaceae</taxon>
        <taxon>Meira</taxon>
    </lineage>
</organism>
<dbReference type="InterPro" id="IPR051089">
    <property type="entry name" value="prtT"/>
</dbReference>
<dbReference type="AlphaFoldDB" id="A0A316VAU9"/>
<protein>
    <recommendedName>
        <fullName evidence="8">Zn(2)-C6 fungal-type domain-containing protein</fullName>
    </recommendedName>
</protein>
<dbReference type="Gene3D" id="4.10.240.10">
    <property type="entry name" value="Zn(2)-C6 fungal-type DNA-binding domain"/>
    <property type="match status" value="1"/>
</dbReference>
<dbReference type="Proteomes" id="UP000245771">
    <property type="component" value="Unassembled WGS sequence"/>
</dbReference>
<dbReference type="PANTHER" id="PTHR31845">
    <property type="entry name" value="FINGER DOMAIN PROTEIN, PUTATIVE-RELATED"/>
    <property type="match status" value="1"/>
</dbReference>
<evidence type="ECO:0000256" key="6">
    <source>
        <dbReference type="ARBA" id="ARBA00023242"/>
    </source>
</evidence>
<evidence type="ECO:0000256" key="3">
    <source>
        <dbReference type="ARBA" id="ARBA00023015"/>
    </source>
</evidence>
<dbReference type="GeneID" id="37020328"/>
<feature type="compositionally biased region" description="Polar residues" evidence="7">
    <location>
        <begin position="59"/>
        <end position="79"/>
    </location>
</feature>
<dbReference type="InterPro" id="IPR001138">
    <property type="entry name" value="Zn2Cys6_DnaBD"/>
</dbReference>
<gene>
    <name evidence="9" type="ORF">FA14DRAFT_160154</name>
</gene>
<accession>A0A316VAU9</accession>
<dbReference type="SUPFAM" id="SSF57701">
    <property type="entry name" value="Zn2/Cys6 DNA-binding domain"/>
    <property type="match status" value="1"/>
</dbReference>
<keyword evidence="6" id="KW-0539">Nucleus</keyword>
<dbReference type="PANTHER" id="PTHR31845:SF19">
    <property type="entry name" value="TRANSCRIPTION FACTOR DOMAIN-CONTAINING PROTEIN"/>
    <property type="match status" value="1"/>
</dbReference>
<evidence type="ECO:0000256" key="4">
    <source>
        <dbReference type="ARBA" id="ARBA00023125"/>
    </source>
</evidence>
<sequence>MNAHLVNGFPPHSAANMFSPFNTSVASSSSHSQITTNGTSDSTKKRKGGPSIPTKPKKNLTTSSRKGKTLSNDTSTPNPSAKRKMTPMSAFRQPVEETSSVTSSTNGSAAKKKSNTEKFKRNSRACTYCQRLKMKCSGPTVDGPCERCRRTGRECMVQERAPRRPWTKKKDMQIQQLTDRLEEMEGLLRNAFDKDANPIDAAAAMAAAAATVSNGEDGQLAPERFTAGLQAYPPAQPLPSFLPPQHRAPPSEQPNGHLHPAGNNKTAGPSPGAITNWLTLTNAPTTPSAAHELDLAYVDAHREQLPFVSTGKISASEAVELFHLCMNSCVLHTVILDPEWHTIPRVGDASPFLFAVVVLIGSTYHQERRSLRAELQIEMNLLIGQVITTGPKSVEIVQGFLLLYQWNTPSADPADDRAWLLAGIGIRIATELQLHKTQNRSQIKEKGEKGSIETDRERINRERCWLMTFLVDRSLSIAVGRSWSISEKAELVRDSEQWSKQPASRAWDQGISAFADLLKTTSRQADVLHTAMASEGEQSSFFDCDTMMRIMNDELEHWRSRWLSRDFYAMTAELDKDAAERAVTRRAGSSSASNENTHNNQSSPSSCISVNTDALDVHLRTLYYITKQASLRYNFAVLVLNSFGLQYCAMRSDLKHARNFCLTHALRAAQGLLKAARDGMGNTMAFAPQTQYTILSFGVISLIKLTSLVEETVAERLLKEVQSCISFLESVAIASDHIAARLASLLRAMLRRREERKTLKASRQIRGSNRVDAKFDHQQNSSEGYAGQRKTVEDERGDIEEDDGEDAGASSNFAPGLDVHKLPQRSSRAVTPERGGFYASQAHPNSMNTGHLLEQSSQHLTNQANANNGMMNGGMQNWPTNEADLMNLLPSFGPDVESTLQSLGFMGNNGLGGWTQMSASEILDDSFWLRIPDKNGNGEGDHHVQV</sequence>
<evidence type="ECO:0000256" key="2">
    <source>
        <dbReference type="ARBA" id="ARBA00022723"/>
    </source>
</evidence>
<dbReference type="Pfam" id="PF04082">
    <property type="entry name" value="Fungal_trans"/>
    <property type="match status" value="1"/>
</dbReference>
<dbReference type="GO" id="GO:0000981">
    <property type="term" value="F:DNA-binding transcription factor activity, RNA polymerase II-specific"/>
    <property type="evidence" value="ECO:0007669"/>
    <property type="project" value="InterPro"/>
</dbReference>
<feature type="compositionally biased region" description="Acidic residues" evidence="7">
    <location>
        <begin position="795"/>
        <end position="806"/>
    </location>
</feature>
<keyword evidence="2" id="KW-0479">Metal-binding</keyword>
<dbReference type="PROSITE" id="PS50048">
    <property type="entry name" value="ZN2_CY6_FUNGAL_2"/>
    <property type="match status" value="1"/>
</dbReference>
<dbReference type="GO" id="GO:0000976">
    <property type="term" value="F:transcription cis-regulatory region binding"/>
    <property type="evidence" value="ECO:0007669"/>
    <property type="project" value="TreeGrafter"/>
</dbReference>
<feature type="region of interest" description="Disordered" evidence="7">
    <location>
        <begin position="757"/>
        <end position="829"/>
    </location>
</feature>
<keyword evidence="5" id="KW-0804">Transcription</keyword>
<feature type="compositionally biased region" description="Low complexity" evidence="7">
    <location>
        <begin position="96"/>
        <end position="105"/>
    </location>
</feature>
<dbReference type="GO" id="GO:0006351">
    <property type="term" value="P:DNA-templated transcription"/>
    <property type="evidence" value="ECO:0007669"/>
    <property type="project" value="InterPro"/>
</dbReference>
<dbReference type="InterPro" id="IPR036864">
    <property type="entry name" value="Zn2-C6_fun-type_DNA-bd_sf"/>
</dbReference>
<dbReference type="EMBL" id="KZ819603">
    <property type="protein sequence ID" value="PWN34632.1"/>
    <property type="molecule type" value="Genomic_DNA"/>
</dbReference>
<evidence type="ECO:0000313" key="9">
    <source>
        <dbReference type="EMBL" id="PWN34632.1"/>
    </source>
</evidence>
<feature type="region of interest" description="Disordered" evidence="7">
    <location>
        <begin position="23"/>
        <end position="117"/>
    </location>
</feature>
<dbReference type="InterPro" id="IPR007219">
    <property type="entry name" value="XnlR_reg_dom"/>
</dbReference>
<feature type="region of interest" description="Disordered" evidence="7">
    <location>
        <begin position="230"/>
        <end position="273"/>
    </location>
</feature>
<dbReference type="SMART" id="SM00066">
    <property type="entry name" value="GAL4"/>
    <property type="match status" value="1"/>
</dbReference>
<dbReference type="CDD" id="cd00067">
    <property type="entry name" value="GAL4"/>
    <property type="match status" value="1"/>
</dbReference>
<evidence type="ECO:0000256" key="7">
    <source>
        <dbReference type="SAM" id="MobiDB-lite"/>
    </source>
</evidence>
<dbReference type="InParanoid" id="A0A316VAU9"/>
<evidence type="ECO:0000256" key="5">
    <source>
        <dbReference type="ARBA" id="ARBA00023163"/>
    </source>
</evidence>
<keyword evidence="4" id="KW-0238">DNA-binding</keyword>
<dbReference type="STRING" id="1280837.A0A316VAU9"/>
<dbReference type="CDD" id="cd12148">
    <property type="entry name" value="fungal_TF_MHR"/>
    <property type="match status" value="1"/>
</dbReference>
<evidence type="ECO:0000313" key="10">
    <source>
        <dbReference type="Proteomes" id="UP000245771"/>
    </source>
</evidence>
<feature type="domain" description="Zn(2)-C6 fungal-type" evidence="8">
    <location>
        <begin position="125"/>
        <end position="157"/>
    </location>
</feature>
<name>A0A316VAU9_9BASI</name>
<comment type="subcellular location">
    <subcellularLocation>
        <location evidence="1">Nucleus</location>
    </subcellularLocation>
</comment>
<feature type="region of interest" description="Disordered" evidence="7">
    <location>
        <begin position="581"/>
        <end position="607"/>
    </location>
</feature>